<comment type="similarity">
    <text evidence="2">Belongs to the HAD-like hydrolase superfamily. CbbY/CbbZ/Gph/YieH family.</text>
</comment>
<keyword evidence="5" id="KW-0378">Hydrolase</keyword>
<keyword evidence="4" id="KW-0460">Magnesium</keyword>
<dbReference type="Proteomes" id="UP001431221">
    <property type="component" value="Unassembled WGS sequence"/>
</dbReference>
<dbReference type="RefSeq" id="WP_248158489.1">
    <property type="nucleotide sequence ID" value="NZ_JALNMJ010000023.1"/>
</dbReference>
<dbReference type="SUPFAM" id="SSF56784">
    <property type="entry name" value="HAD-like"/>
    <property type="match status" value="1"/>
</dbReference>
<dbReference type="SFLD" id="SFLDS00003">
    <property type="entry name" value="Haloacid_Dehalogenase"/>
    <property type="match status" value="1"/>
</dbReference>
<dbReference type="NCBIfam" id="TIGR01509">
    <property type="entry name" value="HAD-SF-IA-v3"/>
    <property type="match status" value="1"/>
</dbReference>
<comment type="cofactor">
    <cofactor evidence="1">
        <name>Mg(2+)</name>
        <dbReference type="ChEBI" id="CHEBI:18420"/>
    </cofactor>
</comment>
<evidence type="ECO:0000256" key="1">
    <source>
        <dbReference type="ARBA" id="ARBA00001946"/>
    </source>
</evidence>
<dbReference type="InterPro" id="IPR023198">
    <property type="entry name" value="PGP-like_dom2"/>
</dbReference>
<keyword evidence="6" id="KW-1185">Reference proteome</keyword>
<dbReference type="Gene3D" id="1.10.150.240">
    <property type="entry name" value="Putative phosphatase, domain 2"/>
    <property type="match status" value="1"/>
</dbReference>
<dbReference type="PANTHER" id="PTHR46193">
    <property type="entry name" value="6-PHOSPHOGLUCONATE PHOSPHATASE"/>
    <property type="match status" value="1"/>
</dbReference>
<dbReference type="PANTHER" id="PTHR46193:SF10">
    <property type="entry name" value="6-PHOSPHOGLUCONATE PHOSPHATASE"/>
    <property type="match status" value="1"/>
</dbReference>
<dbReference type="InterPro" id="IPR051600">
    <property type="entry name" value="Beta-PGM-like"/>
</dbReference>
<comment type="caution">
    <text evidence="5">The sequence shown here is derived from an EMBL/GenBank/DDBJ whole genome shotgun (WGS) entry which is preliminary data.</text>
</comment>
<protein>
    <submittedName>
        <fullName evidence="5">HAD family hydrolase</fullName>
    </submittedName>
</protein>
<gene>
    <name evidence="5" type="ORF">M0H32_24245</name>
</gene>
<evidence type="ECO:0000256" key="4">
    <source>
        <dbReference type="ARBA" id="ARBA00022842"/>
    </source>
</evidence>
<dbReference type="InterPro" id="IPR023214">
    <property type="entry name" value="HAD_sf"/>
</dbReference>
<accession>A0ABT0H0S3</accession>
<dbReference type="GO" id="GO:0016787">
    <property type="term" value="F:hydrolase activity"/>
    <property type="evidence" value="ECO:0007669"/>
    <property type="project" value="UniProtKB-KW"/>
</dbReference>
<keyword evidence="3" id="KW-0479">Metal-binding</keyword>
<organism evidence="5 6">
    <name type="scientific">Roseibium sediminicola</name>
    <dbReference type="NCBI Taxonomy" id="2933272"/>
    <lineage>
        <taxon>Bacteria</taxon>
        <taxon>Pseudomonadati</taxon>
        <taxon>Pseudomonadota</taxon>
        <taxon>Alphaproteobacteria</taxon>
        <taxon>Hyphomicrobiales</taxon>
        <taxon>Stappiaceae</taxon>
        <taxon>Roseibium</taxon>
    </lineage>
</organism>
<evidence type="ECO:0000256" key="3">
    <source>
        <dbReference type="ARBA" id="ARBA00022723"/>
    </source>
</evidence>
<sequence>MTPSLVIFDCDGVLVDTERLTNRNMAELVTELGHAMTGEDCQKQFMGRTLEDVHRRVEALIGRKLPADWPDQVRRRDLESFAAGVPAIRGIEAVLDRLDHDNLPFCVGSSGRYEKMRTTLGSSGLLPRLEGRLFSAEDCANGKPAPDVFLLAARKMGHAPETCVVIEDSVPGVMAARAAGMRVYAYAEDPACDRAALSAAGGILFDEMAQLPELLLSNSR</sequence>
<reference evidence="5" key="1">
    <citation type="submission" date="2022-04" db="EMBL/GenBank/DDBJ databases">
        <title>Roseibium sp. CAU 1639 isolated from mud.</title>
        <authorList>
            <person name="Kim W."/>
        </authorList>
    </citation>
    <scope>NUCLEOTIDE SEQUENCE</scope>
    <source>
        <strain evidence="5">CAU 1639</strain>
    </source>
</reference>
<dbReference type="Pfam" id="PF13419">
    <property type="entry name" value="HAD_2"/>
    <property type="match status" value="1"/>
</dbReference>
<evidence type="ECO:0000256" key="2">
    <source>
        <dbReference type="ARBA" id="ARBA00006171"/>
    </source>
</evidence>
<dbReference type="InterPro" id="IPR041492">
    <property type="entry name" value="HAD_2"/>
</dbReference>
<evidence type="ECO:0000313" key="6">
    <source>
        <dbReference type="Proteomes" id="UP001431221"/>
    </source>
</evidence>
<evidence type="ECO:0000313" key="5">
    <source>
        <dbReference type="EMBL" id="MCK7615290.1"/>
    </source>
</evidence>
<dbReference type="InterPro" id="IPR006439">
    <property type="entry name" value="HAD-SF_hydro_IA"/>
</dbReference>
<dbReference type="Gene3D" id="3.40.50.1000">
    <property type="entry name" value="HAD superfamily/HAD-like"/>
    <property type="match status" value="1"/>
</dbReference>
<proteinExistence type="inferred from homology"/>
<dbReference type="EMBL" id="JALNMJ010000023">
    <property type="protein sequence ID" value="MCK7615290.1"/>
    <property type="molecule type" value="Genomic_DNA"/>
</dbReference>
<dbReference type="CDD" id="cd07526">
    <property type="entry name" value="HAD_BPGM_like"/>
    <property type="match status" value="1"/>
</dbReference>
<dbReference type="SFLD" id="SFLDG01129">
    <property type="entry name" value="C1.5:_HAD__Beta-PGM__Phosphata"/>
    <property type="match status" value="1"/>
</dbReference>
<dbReference type="InterPro" id="IPR036412">
    <property type="entry name" value="HAD-like_sf"/>
</dbReference>
<name>A0ABT0H0S3_9HYPH</name>